<dbReference type="InterPro" id="IPR036236">
    <property type="entry name" value="Znf_C2H2_sf"/>
</dbReference>
<reference evidence="2" key="1">
    <citation type="journal article" date="2023" name="Insect Mol. Biol.">
        <title>Genome sequencing provides insights into the evolution of gene families encoding plant cell wall-degrading enzymes in longhorned beetles.</title>
        <authorList>
            <person name="Shin N.R."/>
            <person name="Okamura Y."/>
            <person name="Kirsch R."/>
            <person name="Pauchet Y."/>
        </authorList>
    </citation>
    <scope>NUCLEOTIDE SEQUENCE</scope>
    <source>
        <strain evidence="2">MMC_N1</strain>
    </source>
</reference>
<accession>A0ABQ9J5P8</accession>
<name>A0ABQ9J5P8_9CUCU</name>
<dbReference type="SMART" id="SM00355">
    <property type="entry name" value="ZnF_C2H2"/>
    <property type="match status" value="2"/>
</dbReference>
<keyword evidence="3" id="KW-1185">Reference proteome</keyword>
<dbReference type="Gene3D" id="3.30.160.60">
    <property type="entry name" value="Classic Zinc Finger"/>
    <property type="match status" value="1"/>
</dbReference>
<evidence type="ECO:0000313" key="2">
    <source>
        <dbReference type="EMBL" id="KAJ8973242.1"/>
    </source>
</evidence>
<feature type="domain" description="C2H2-type" evidence="1">
    <location>
        <begin position="105"/>
        <end position="127"/>
    </location>
</feature>
<dbReference type="EMBL" id="JAPWTJ010001212">
    <property type="protein sequence ID" value="KAJ8973242.1"/>
    <property type="molecule type" value="Genomic_DNA"/>
</dbReference>
<evidence type="ECO:0000313" key="3">
    <source>
        <dbReference type="Proteomes" id="UP001162164"/>
    </source>
</evidence>
<gene>
    <name evidence="2" type="ORF">NQ317_004152</name>
</gene>
<organism evidence="2 3">
    <name type="scientific">Molorchus minor</name>
    <dbReference type="NCBI Taxonomy" id="1323400"/>
    <lineage>
        <taxon>Eukaryota</taxon>
        <taxon>Metazoa</taxon>
        <taxon>Ecdysozoa</taxon>
        <taxon>Arthropoda</taxon>
        <taxon>Hexapoda</taxon>
        <taxon>Insecta</taxon>
        <taxon>Pterygota</taxon>
        <taxon>Neoptera</taxon>
        <taxon>Endopterygota</taxon>
        <taxon>Coleoptera</taxon>
        <taxon>Polyphaga</taxon>
        <taxon>Cucujiformia</taxon>
        <taxon>Chrysomeloidea</taxon>
        <taxon>Cerambycidae</taxon>
        <taxon>Lamiinae</taxon>
        <taxon>Monochamini</taxon>
        <taxon>Molorchus</taxon>
    </lineage>
</organism>
<dbReference type="InterPro" id="IPR013087">
    <property type="entry name" value="Znf_C2H2_type"/>
</dbReference>
<sequence>MFKCDMFHYQTKTESRGRSGPFLHDEGVGYNNVNIKDENIFDGFKNSFKRSGVQEELKLLDSSQKCKQKNLETFKCEMCEFQTKHKASLKNHFICHKDISEVQMFKCNMCEFQTRYRGSLKNHLICHKDISELQMFKCEMCEYQTRHRETSQTLTRSQGYYRSGNI</sequence>
<dbReference type="Proteomes" id="UP001162164">
    <property type="component" value="Unassembled WGS sequence"/>
</dbReference>
<proteinExistence type="predicted"/>
<comment type="caution">
    <text evidence="2">The sequence shown here is derived from an EMBL/GenBank/DDBJ whole genome shotgun (WGS) entry which is preliminary data.</text>
</comment>
<evidence type="ECO:0000259" key="1">
    <source>
        <dbReference type="SMART" id="SM00355"/>
    </source>
</evidence>
<feature type="domain" description="C2H2-type" evidence="1">
    <location>
        <begin position="74"/>
        <end position="96"/>
    </location>
</feature>
<dbReference type="SUPFAM" id="SSF57667">
    <property type="entry name" value="beta-beta-alpha zinc fingers"/>
    <property type="match status" value="1"/>
</dbReference>
<protein>
    <recommendedName>
        <fullName evidence="1">C2H2-type domain-containing protein</fullName>
    </recommendedName>
</protein>